<dbReference type="KEGG" id="bgp:BGL_2c08450"/>
<accession>A0A0B6S6L7</accession>
<sequence length="273" mass="31088">MAHRFPAHFRLHRSSFCENNELNMNTFKSNIYEICSEVVGEFPGWKFVSGRFKNGALKHSELIIDPGLFFERGFTSMQPSICIRNKRCEALYSKIFEIKKPQIIPVSLVNFQVIADSLEYMPEAMRVRCLICEDKISYLMAIKGSTDASEEMKMNLQNAAVGVGDARSVLVSMVKDGISFIANHYDLSSEENLLRGLPAKYLTRNKIPYDEMEKQKGVILCVVRILLGDFDFVERYADADFKTIFPKRTDELDRIVAALPELKKLYAEAGSVI</sequence>
<protein>
    <submittedName>
        <fullName evidence="1">Uncharacterized protein</fullName>
    </submittedName>
</protein>
<keyword evidence="2" id="KW-1185">Reference proteome</keyword>
<proteinExistence type="predicted"/>
<gene>
    <name evidence="1" type="ORF">BGL_2c08450</name>
</gene>
<dbReference type="AlphaFoldDB" id="A0A0B6S6L7"/>
<dbReference type="EMBL" id="CP002581">
    <property type="protein sequence ID" value="AJK48925.1"/>
    <property type="molecule type" value="Genomic_DNA"/>
</dbReference>
<dbReference type="Proteomes" id="UP000031838">
    <property type="component" value="Chromosome 2"/>
</dbReference>
<organism evidence="1 2">
    <name type="scientific">Burkholderia plantarii</name>
    <dbReference type="NCBI Taxonomy" id="41899"/>
    <lineage>
        <taxon>Bacteria</taxon>
        <taxon>Pseudomonadati</taxon>
        <taxon>Pseudomonadota</taxon>
        <taxon>Betaproteobacteria</taxon>
        <taxon>Burkholderiales</taxon>
        <taxon>Burkholderiaceae</taxon>
        <taxon>Burkholderia</taxon>
    </lineage>
</organism>
<name>A0A0B6S6L7_BURPL</name>
<dbReference type="HOGENOM" id="CLU_1018094_0_0_4"/>
<reference evidence="1 2" key="2">
    <citation type="journal article" date="2016" name="Appl. Microbiol. Biotechnol.">
        <title>Mutations improving production and secretion of extracellular lipase by Burkholderia glumae PG1.</title>
        <authorList>
            <person name="Knapp A."/>
            <person name="Voget S."/>
            <person name="Gao R."/>
            <person name="Zaburannyi N."/>
            <person name="Krysciak D."/>
            <person name="Breuer M."/>
            <person name="Hauer B."/>
            <person name="Streit W.R."/>
            <person name="Muller R."/>
            <person name="Daniel R."/>
            <person name="Jaeger K.E."/>
        </authorList>
    </citation>
    <scope>NUCLEOTIDE SEQUENCE [LARGE SCALE GENOMIC DNA]</scope>
    <source>
        <strain evidence="1 2">PG1</strain>
    </source>
</reference>
<evidence type="ECO:0000313" key="1">
    <source>
        <dbReference type="EMBL" id="AJK48925.1"/>
    </source>
</evidence>
<reference evidence="2" key="1">
    <citation type="submission" date="2011-03" db="EMBL/GenBank/DDBJ databases">
        <authorList>
            <person name="Voget S."/>
            <person name="Streit W.R."/>
            <person name="Jaeger K.E."/>
            <person name="Daniel R."/>
        </authorList>
    </citation>
    <scope>NUCLEOTIDE SEQUENCE [LARGE SCALE GENOMIC DNA]</scope>
    <source>
        <strain evidence="2">PG1</strain>
    </source>
</reference>
<evidence type="ECO:0000313" key="2">
    <source>
        <dbReference type="Proteomes" id="UP000031838"/>
    </source>
</evidence>